<evidence type="ECO:0000256" key="1">
    <source>
        <dbReference type="ARBA" id="ARBA00005234"/>
    </source>
</evidence>
<organism evidence="7 8">
    <name type="scientific">Phialemonium thermophilum</name>
    <dbReference type="NCBI Taxonomy" id="223376"/>
    <lineage>
        <taxon>Eukaryota</taxon>
        <taxon>Fungi</taxon>
        <taxon>Dikarya</taxon>
        <taxon>Ascomycota</taxon>
        <taxon>Pezizomycotina</taxon>
        <taxon>Sordariomycetes</taxon>
        <taxon>Sordariomycetidae</taxon>
        <taxon>Cephalothecales</taxon>
        <taxon>Cephalothecaceae</taxon>
        <taxon>Phialemonium</taxon>
    </lineage>
</organism>
<feature type="region of interest" description="Disordered" evidence="5">
    <location>
        <begin position="364"/>
        <end position="394"/>
    </location>
</feature>
<reference evidence="7 8" key="1">
    <citation type="journal article" date="2024" name="Commun. Biol.">
        <title>Comparative genomic analysis of thermophilic fungi reveals convergent evolutionary adaptations and gene losses.</title>
        <authorList>
            <person name="Steindorff A.S."/>
            <person name="Aguilar-Pontes M.V."/>
            <person name="Robinson A.J."/>
            <person name="Andreopoulos B."/>
            <person name="LaButti K."/>
            <person name="Kuo A."/>
            <person name="Mondo S."/>
            <person name="Riley R."/>
            <person name="Otillar R."/>
            <person name="Haridas S."/>
            <person name="Lipzen A."/>
            <person name="Grimwood J."/>
            <person name="Schmutz J."/>
            <person name="Clum A."/>
            <person name="Reid I.D."/>
            <person name="Moisan M.C."/>
            <person name="Butler G."/>
            <person name="Nguyen T.T.M."/>
            <person name="Dewar K."/>
            <person name="Conant G."/>
            <person name="Drula E."/>
            <person name="Henrissat B."/>
            <person name="Hansel C."/>
            <person name="Singer S."/>
            <person name="Hutchinson M.I."/>
            <person name="de Vries R.P."/>
            <person name="Natvig D.O."/>
            <person name="Powell A.J."/>
            <person name="Tsang A."/>
            <person name="Grigoriev I.V."/>
        </authorList>
    </citation>
    <scope>NUCLEOTIDE SEQUENCE [LARGE SCALE GENOMIC DNA]</scope>
    <source>
        <strain evidence="7 8">ATCC 24622</strain>
    </source>
</reference>
<dbReference type="Pfam" id="PF02902">
    <property type="entry name" value="Peptidase_C48"/>
    <property type="match status" value="1"/>
</dbReference>
<protein>
    <recommendedName>
        <fullName evidence="6">Ubiquitin-like protease family profile domain-containing protein</fullName>
    </recommendedName>
</protein>
<dbReference type="Proteomes" id="UP001586593">
    <property type="component" value="Unassembled WGS sequence"/>
</dbReference>
<dbReference type="InterPro" id="IPR038765">
    <property type="entry name" value="Papain-like_cys_pep_sf"/>
</dbReference>
<keyword evidence="4" id="KW-0788">Thiol protease</keyword>
<evidence type="ECO:0000256" key="4">
    <source>
        <dbReference type="ARBA" id="ARBA00022807"/>
    </source>
</evidence>
<proteinExistence type="inferred from homology"/>
<evidence type="ECO:0000259" key="6">
    <source>
        <dbReference type="PROSITE" id="PS50600"/>
    </source>
</evidence>
<dbReference type="PANTHER" id="PTHR12606">
    <property type="entry name" value="SENTRIN/SUMO-SPECIFIC PROTEASE"/>
    <property type="match status" value="1"/>
</dbReference>
<evidence type="ECO:0000313" key="7">
    <source>
        <dbReference type="EMBL" id="KAL1865259.1"/>
    </source>
</evidence>
<sequence length="919" mass="105089">MRKGDNHWHCQCGTWCFEKTESTVDRKRKAEDTELELHKADCEDAAPGFVTVVRPVQEPENTETLWQIPIQSMWSSIAGCVKTMSSSVKEWFSKLGARLTKTAYEAVETRRYDETGSHLVVKRLKRQYCLPVASSSARQEEVLFEQLPYFEWADDATDRIGKHALESIKSAFWRQVLDIRRGYIAFKSSIDELKAQHKEGEFDLDLSIAIYNLMIRDFEDVSMTNYVAAAGQYEQGAMTVVSFIDQVYLESDILPALKEVFSKPPKQLDYFGDFEFKSRTRLAGDFLTWLLTQKDLFRIDESFQDALAKLVVDMDAIHKQEVLPSLVQFPGNNKPIMPGSFPLEDDILEVVPADKLIIEPVYECKHPDPRPPVSKPTAASSPASTKTQVQGEAEPWSIPKSILKKGTRKTVGNPLPRMQGTLTTPSRVRKLQFASPVARFTPPKRLPRTARVTKASSINNARTGLHGSPSGSRALSALTNIYHSTIKQAYQGTKYANFLNDTLRELYRRQDFSLPTISWPTKLHQNMQAKRQAWLKMSEEERQREMDLFVRDLELDDSGNVVRRQLLVPESELIIATRGLKDLRLANQVRREMEEAAEKERERMIKIIADEKRRKLEEEKRKIAEERRRLEEEEEKKRESERQKEEERLRAEQEAQRIREAEERAARRRLRAPTRAIIAPVTDEWRTRVLEIADSQPGVELTKTLEGQALTRRDFEEKLLPATAWLNDNVITGSILYIGDYVNRKLGATTQHPKCATFTSYFWPRLESAGPTQCGRLMRRAGVRKDNFLNIDSVLIPICKSSHWTLAVVLPSRRVIAHMDSLRGGHGDPYVTGLLREWVKATLQELYVEDEWEVVDFDAPMQLNGWDCGVFTITNGICMALGVDPKQSYSADQLTLQRHRLAAVLLNGGFQGDFDLDGV</sequence>
<dbReference type="PANTHER" id="PTHR12606:SF141">
    <property type="entry name" value="GH15225P-RELATED"/>
    <property type="match status" value="1"/>
</dbReference>
<feature type="region of interest" description="Disordered" evidence="5">
    <location>
        <begin position="625"/>
        <end position="648"/>
    </location>
</feature>
<feature type="domain" description="Ubiquitin-like protease family profile" evidence="6">
    <location>
        <begin position="708"/>
        <end position="879"/>
    </location>
</feature>
<dbReference type="SUPFAM" id="SSF54001">
    <property type="entry name" value="Cysteine proteinases"/>
    <property type="match status" value="1"/>
</dbReference>
<gene>
    <name evidence="7" type="ORF">VTK73DRAFT_5420</name>
</gene>
<evidence type="ECO:0000256" key="3">
    <source>
        <dbReference type="ARBA" id="ARBA00022801"/>
    </source>
</evidence>
<name>A0ABR3WPE7_9PEZI</name>
<accession>A0ABR3WPE7</accession>
<keyword evidence="2" id="KW-0645">Protease</keyword>
<feature type="compositionally biased region" description="Low complexity" evidence="5">
    <location>
        <begin position="375"/>
        <end position="387"/>
    </location>
</feature>
<dbReference type="InterPro" id="IPR003653">
    <property type="entry name" value="Peptidase_C48_C"/>
</dbReference>
<comment type="caution">
    <text evidence="7">The sequence shown here is derived from an EMBL/GenBank/DDBJ whole genome shotgun (WGS) entry which is preliminary data.</text>
</comment>
<comment type="similarity">
    <text evidence="1">Belongs to the peptidase C48 family.</text>
</comment>
<keyword evidence="8" id="KW-1185">Reference proteome</keyword>
<evidence type="ECO:0000313" key="8">
    <source>
        <dbReference type="Proteomes" id="UP001586593"/>
    </source>
</evidence>
<dbReference type="PROSITE" id="PS50600">
    <property type="entry name" value="ULP_PROTEASE"/>
    <property type="match status" value="1"/>
</dbReference>
<dbReference type="EMBL" id="JAZHXJ010000301">
    <property type="protein sequence ID" value="KAL1865259.1"/>
    <property type="molecule type" value="Genomic_DNA"/>
</dbReference>
<keyword evidence="3" id="KW-0378">Hydrolase</keyword>
<dbReference type="Gene3D" id="3.40.395.10">
    <property type="entry name" value="Adenoviral Proteinase, Chain A"/>
    <property type="match status" value="1"/>
</dbReference>
<evidence type="ECO:0000256" key="2">
    <source>
        <dbReference type="ARBA" id="ARBA00022670"/>
    </source>
</evidence>
<evidence type="ECO:0000256" key="5">
    <source>
        <dbReference type="SAM" id="MobiDB-lite"/>
    </source>
</evidence>